<dbReference type="GO" id="GO:0016020">
    <property type="term" value="C:membrane"/>
    <property type="evidence" value="ECO:0007669"/>
    <property type="project" value="InterPro"/>
</dbReference>
<evidence type="ECO:0000313" key="6">
    <source>
        <dbReference type="Proteomes" id="UP000824250"/>
    </source>
</evidence>
<sequence length="592" mass="64012">MFLIANSVGIIFTYLGFESADSYVDQARQAELQTIQAQIEQIFSDEAYRTEITDLLEGYRDHKLEEIEDDFSDNWDGYAAYEVEDEYESILEPALARYLAVLIEESFNGSQIVAFNGYGAVSGITGDLTSPYDEYFALAAATYQVPEALLKAMAKVESDFNPNAVSSAGAQGLMQLMPATAAGLGISDPFDPKQNIMGGAKYVAELFRTFGSYPNALELVIAAYNAGPNAVKKAGYQVPQNAETPNHVKKVMSYLSIADEGESENETEMPEAAAGSEETGDLQANASVSKTLLTELVESQGSTFFAWSVTGTHTETIDSGDDEEDEEEIEVVDYTLAVTLNGTLASTPSGYSYRYVTDQTTFQYVLKLFQLLENGKDGIDGILFQAASWKNYVTGFGASEDVFSSEIATGGDRIQYDTVEGCVNDVVYYNQGEEPWSSMAFGTSTIRDAGCGPTALAIVISTLTGEDVTPQMTAAFAMGNGEYVPGQGTSHSFPSNAAKHWGLSVERVRRERMDYVVQKLRKGSLAVVICAENTISGSSGHYIVLTGITADGYLTIADPGSRSRTGNLYSPQTIQSYARNLGEGGIWIIGNE</sequence>
<evidence type="ECO:0000259" key="4">
    <source>
        <dbReference type="Pfam" id="PF13529"/>
    </source>
</evidence>
<dbReference type="Pfam" id="PF01464">
    <property type="entry name" value="SLT"/>
    <property type="match status" value="1"/>
</dbReference>
<dbReference type="SUPFAM" id="SSF53955">
    <property type="entry name" value="Lysozyme-like"/>
    <property type="match status" value="1"/>
</dbReference>
<dbReference type="PANTHER" id="PTHR37423">
    <property type="entry name" value="SOLUBLE LYTIC MUREIN TRANSGLYCOSYLASE-RELATED"/>
    <property type="match status" value="1"/>
</dbReference>
<reference evidence="5" key="2">
    <citation type="journal article" date="2021" name="PeerJ">
        <title>Extensive microbial diversity within the chicken gut microbiome revealed by metagenomics and culture.</title>
        <authorList>
            <person name="Gilroy R."/>
            <person name="Ravi A."/>
            <person name="Getino M."/>
            <person name="Pursley I."/>
            <person name="Horton D.L."/>
            <person name="Alikhan N.F."/>
            <person name="Baker D."/>
            <person name="Gharbi K."/>
            <person name="Hall N."/>
            <person name="Watson M."/>
            <person name="Adriaenssens E.M."/>
            <person name="Foster-Nyarko E."/>
            <person name="Jarju S."/>
            <person name="Secka A."/>
            <person name="Antonio M."/>
            <person name="Oren A."/>
            <person name="Chaudhuri R.R."/>
            <person name="La Ragione R."/>
            <person name="Hildebrand F."/>
            <person name="Pallen M.J."/>
        </authorList>
    </citation>
    <scope>NUCLEOTIDE SEQUENCE</scope>
    <source>
        <strain evidence="5">CHK180-2868</strain>
    </source>
</reference>
<dbReference type="EMBL" id="DVGC01000005">
    <property type="protein sequence ID" value="HIR04563.1"/>
    <property type="molecule type" value="Genomic_DNA"/>
</dbReference>
<dbReference type="PROSITE" id="PS00922">
    <property type="entry name" value="TRANSGLYCOSYLASE"/>
    <property type="match status" value="1"/>
</dbReference>
<evidence type="ECO:0000259" key="3">
    <source>
        <dbReference type="Pfam" id="PF01464"/>
    </source>
</evidence>
<dbReference type="Gene3D" id="1.10.530.10">
    <property type="match status" value="1"/>
</dbReference>
<protein>
    <submittedName>
        <fullName evidence="5">Transglycosylase SLT domain-containing protein</fullName>
    </submittedName>
</protein>
<dbReference type="CDD" id="cd00254">
    <property type="entry name" value="LT-like"/>
    <property type="match status" value="1"/>
</dbReference>
<dbReference type="InterPro" id="IPR000189">
    <property type="entry name" value="Transglyc_AS"/>
</dbReference>
<evidence type="ECO:0000256" key="1">
    <source>
        <dbReference type="ARBA" id="ARBA00007734"/>
    </source>
</evidence>
<feature type="compositionally biased region" description="Acidic residues" evidence="2">
    <location>
        <begin position="260"/>
        <end position="269"/>
    </location>
</feature>
<dbReference type="Proteomes" id="UP000824250">
    <property type="component" value="Unassembled WGS sequence"/>
</dbReference>
<organism evidence="5 6">
    <name type="scientific">Candidatus Copromonas faecavium</name>
    <name type="common">nom. illeg.</name>
    <dbReference type="NCBI Taxonomy" id="2840740"/>
    <lineage>
        <taxon>Bacteria</taxon>
        <taxon>Bacillati</taxon>
        <taxon>Bacillota</taxon>
        <taxon>Clostridia</taxon>
        <taxon>Lachnospirales</taxon>
        <taxon>Lachnospiraceae</taxon>
        <taxon>Candidatus Copromonas (nom. illeg.)</taxon>
    </lineage>
</organism>
<feature type="region of interest" description="Disordered" evidence="2">
    <location>
        <begin position="260"/>
        <end position="281"/>
    </location>
</feature>
<dbReference type="AlphaFoldDB" id="A0A9D1A2G6"/>
<reference evidence="5" key="1">
    <citation type="submission" date="2020-10" db="EMBL/GenBank/DDBJ databases">
        <authorList>
            <person name="Gilroy R."/>
        </authorList>
    </citation>
    <scope>NUCLEOTIDE SEQUENCE</scope>
    <source>
        <strain evidence="5">CHK180-2868</strain>
    </source>
</reference>
<dbReference type="GO" id="GO:0000270">
    <property type="term" value="P:peptidoglycan metabolic process"/>
    <property type="evidence" value="ECO:0007669"/>
    <property type="project" value="InterPro"/>
</dbReference>
<dbReference type="Pfam" id="PF13529">
    <property type="entry name" value="Peptidase_C39_2"/>
    <property type="match status" value="1"/>
</dbReference>
<feature type="domain" description="Transglycosylase SLT" evidence="3">
    <location>
        <begin position="135"/>
        <end position="240"/>
    </location>
</feature>
<feature type="domain" description="Peptidase C39-like" evidence="4">
    <location>
        <begin position="425"/>
        <end position="559"/>
    </location>
</feature>
<gene>
    <name evidence="5" type="ORF">IAB28_01130</name>
</gene>
<evidence type="ECO:0000256" key="2">
    <source>
        <dbReference type="SAM" id="MobiDB-lite"/>
    </source>
</evidence>
<evidence type="ECO:0000313" key="5">
    <source>
        <dbReference type="EMBL" id="HIR04563.1"/>
    </source>
</evidence>
<dbReference type="PANTHER" id="PTHR37423:SF2">
    <property type="entry name" value="MEMBRANE-BOUND LYTIC MUREIN TRANSGLYCOSYLASE C"/>
    <property type="match status" value="1"/>
</dbReference>
<proteinExistence type="inferred from homology"/>
<comment type="caution">
    <text evidence="5">The sequence shown here is derived from an EMBL/GenBank/DDBJ whole genome shotgun (WGS) entry which is preliminary data.</text>
</comment>
<dbReference type="InterPro" id="IPR039564">
    <property type="entry name" value="Peptidase_C39-like"/>
</dbReference>
<comment type="similarity">
    <text evidence="1">Belongs to the transglycosylase Slt family.</text>
</comment>
<dbReference type="GO" id="GO:0008933">
    <property type="term" value="F:peptidoglycan lytic transglycosylase activity"/>
    <property type="evidence" value="ECO:0007669"/>
    <property type="project" value="InterPro"/>
</dbReference>
<dbReference type="InterPro" id="IPR008258">
    <property type="entry name" value="Transglycosylase_SLT_dom_1"/>
</dbReference>
<dbReference type="InterPro" id="IPR023346">
    <property type="entry name" value="Lysozyme-like_dom_sf"/>
</dbReference>
<dbReference type="Gene3D" id="3.90.70.10">
    <property type="entry name" value="Cysteine proteinases"/>
    <property type="match status" value="1"/>
</dbReference>
<name>A0A9D1A2G6_9FIRM</name>
<accession>A0A9D1A2G6</accession>